<dbReference type="WBParaSite" id="nRc.2.0.1.t29383-RA">
    <property type="protein sequence ID" value="nRc.2.0.1.t29383-RA"/>
    <property type="gene ID" value="nRc.2.0.1.g29383"/>
</dbReference>
<evidence type="ECO:0000313" key="1">
    <source>
        <dbReference type="Proteomes" id="UP000887565"/>
    </source>
</evidence>
<dbReference type="Proteomes" id="UP000887565">
    <property type="component" value="Unplaced"/>
</dbReference>
<sequence>MLSAPAALRILGPEVARRALEFIPDGTICATPVDKILFDGESLSPAVDAVCSAVEQASRNVQPTAVLAALPSTTTTGAQTLATIAQQQLVAAAKLPPTVANAFGENLCAVKDDVSVIETSASSRRHHSQWQPPRGPRRLAFFAKSTRVGVWSSTSLARSRYRLTMTTKNETARW</sequence>
<reference evidence="2" key="1">
    <citation type="submission" date="2022-11" db="UniProtKB">
        <authorList>
            <consortium name="WormBaseParasite"/>
        </authorList>
    </citation>
    <scope>IDENTIFICATION</scope>
</reference>
<dbReference type="AlphaFoldDB" id="A0A915JTF2"/>
<proteinExistence type="predicted"/>
<accession>A0A915JTF2</accession>
<organism evidence="1 2">
    <name type="scientific">Romanomermis culicivorax</name>
    <name type="common">Nematode worm</name>
    <dbReference type="NCBI Taxonomy" id="13658"/>
    <lineage>
        <taxon>Eukaryota</taxon>
        <taxon>Metazoa</taxon>
        <taxon>Ecdysozoa</taxon>
        <taxon>Nematoda</taxon>
        <taxon>Enoplea</taxon>
        <taxon>Dorylaimia</taxon>
        <taxon>Mermithida</taxon>
        <taxon>Mermithoidea</taxon>
        <taxon>Mermithidae</taxon>
        <taxon>Romanomermis</taxon>
    </lineage>
</organism>
<evidence type="ECO:0000313" key="2">
    <source>
        <dbReference type="WBParaSite" id="nRc.2.0.1.t29383-RA"/>
    </source>
</evidence>
<protein>
    <submittedName>
        <fullName evidence="2">Uncharacterized protein</fullName>
    </submittedName>
</protein>
<keyword evidence="1" id="KW-1185">Reference proteome</keyword>
<name>A0A915JTF2_ROMCU</name>